<proteinExistence type="predicted"/>
<dbReference type="RefSeq" id="WP_069311577.1">
    <property type="nucleotide sequence ID" value="NZ_MDTU01000001.1"/>
</dbReference>
<dbReference type="Proteomes" id="UP000094329">
    <property type="component" value="Unassembled WGS sequence"/>
</dbReference>
<keyword evidence="3 6" id="KW-0812">Transmembrane</keyword>
<evidence type="ECO:0000256" key="3">
    <source>
        <dbReference type="ARBA" id="ARBA00022692"/>
    </source>
</evidence>
<accession>A0ABX2ZZX4</accession>
<dbReference type="InterPro" id="IPR036259">
    <property type="entry name" value="MFS_trans_sf"/>
</dbReference>
<dbReference type="PROSITE" id="PS50850">
    <property type="entry name" value="MFS"/>
    <property type="match status" value="1"/>
</dbReference>
<feature type="transmembrane region" description="Helical" evidence="6">
    <location>
        <begin position="42"/>
        <end position="61"/>
    </location>
</feature>
<feature type="domain" description="Major facilitator superfamily (MFS) profile" evidence="7">
    <location>
        <begin position="6"/>
        <end position="224"/>
    </location>
</feature>
<organism evidence="8 9">
    <name type="scientific">Piscirickettsia litoralis</name>
    <dbReference type="NCBI Taxonomy" id="1891921"/>
    <lineage>
        <taxon>Bacteria</taxon>
        <taxon>Pseudomonadati</taxon>
        <taxon>Pseudomonadota</taxon>
        <taxon>Gammaproteobacteria</taxon>
        <taxon>Thiotrichales</taxon>
        <taxon>Piscirickettsiaceae</taxon>
        <taxon>Piscirickettsia</taxon>
    </lineage>
</organism>
<keyword evidence="4 6" id="KW-1133">Transmembrane helix</keyword>
<comment type="caution">
    <text evidence="8">The sequence shown here is derived from an EMBL/GenBank/DDBJ whole genome shotgun (WGS) entry which is preliminary data.</text>
</comment>
<protein>
    <recommendedName>
        <fullName evidence="7">Major facilitator superfamily (MFS) profile domain-containing protein</fullName>
    </recommendedName>
</protein>
<evidence type="ECO:0000259" key="7">
    <source>
        <dbReference type="PROSITE" id="PS50850"/>
    </source>
</evidence>
<evidence type="ECO:0000313" key="8">
    <source>
        <dbReference type="EMBL" id="ODN41775.1"/>
    </source>
</evidence>
<dbReference type="Gene3D" id="1.20.1720.10">
    <property type="entry name" value="Multidrug resistance protein D"/>
    <property type="match status" value="1"/>
</dbReference>
<dbReference type="Pfam" id="PF07690">
    <property type="entry name" value="MFS_1"/>
    <property type="match status" value="1"/>
</dbReference>
<feature type="transmembrane region" description="Helical" evidence="6">
    <location>
        <begin position="73"/>
        <end position="91"/>
    </location>
</feature>
<dbReference type="EMBL" id="MDTU01000001">
    <property type="protein sequence ID" value="ODN41775.1"/>
    <property type="molecule type" value="Genomic_DNA"/>
</dbReference>
<evidence type="ECO:0000256" key="2">
    <source>
        <dbReference type="ARBA" id="ARBA00022448"/>
    </source>
</evidence>
<name>A0ABX2ZZX4_9GAMM</name>
<dbReference type="PROSITE" id="PS00216">
    <property type="entry name" value="SUGAR_TRANSPORT_1"/>
    <property type="match status" value="1"/>
</dbReference>
<evidence type="ECO:0000256" key="6">
    <source>
        <dbReference type="SAM" id="Phobius"/>
    </source>
</evidence>
<feature type="transmembrane region" description="Helical" evidence="6">
    <location>
        <begin position="161"/>
        <end position="182"/>
    </location>
</feature>
<evidence type="ECO:0000313" key="9">
    <source>
        <dbReference type="Proteomes" id="UP000094329"/>
    </source>
</evidence>
<dbReference type="InterPro" id="IPR011701">
    <property type="entry name" value="MFS"/>
</dbReference>
<evidence type="ECO:0000256" key="1">
    <source>
        <dbReference type="ARBA" id="ARBA00004141"/>
    </source>
</evidence>
<evidence type="ECO:0000256" key="4">
    <source>
        <dbReference type="ARBA" id="ARBA00022989"/>
    </source>
</evidence>
<sequence>MSKEKRFIYSIYAIFLMAYLTLTSTTPILLTISVSSHIPLTHLQLGVSILFLLFSCSSVLLGPVSDFLGRRNVLLATQCTGIIGLIVCAFSDSFVSISIGLAIIGLGTGAYSVVARSIVNHTINDHHTLFKIYSTFSLLIMLGPIVSTKLSIAIANSLGWHVVYIALFILEIFVLLATYLNIHEPDKAFKPSRISVSGIAQQFIYCAKQPVFVKNAILVGLFYL</sequence>
<dbReference type="InterPro" id="IPR005829">
    <property type="entry name" value="Sugar_transporter_CS"/>
</dbReference>
<comment type="subcellular location">
    <subcellularLocation>
        <location evidence="1">Membrane</location>
        <topology evidence="1">Multi-pass membrane protein</topology>
    </subcellularLocation>
</comment>
<reference evidence="8 9" key="1">
    <citation type="submission" date="2016-08" db="EMBL/GenBank/DDBJ databases">
        <title>Draft genome sequence of Candidatus Piscirickettsia litoralis, from seawater.</title>
        <authorList>
            <person name="Wan X."/>
            <person name="Lee A.J."/>
            <person name="Hou S."/>
            <person name="Donachie S.P."/>
        </authorList>
    </citation>
    <scope>NUCLEOTIDE SEQUENCE [LARGE SCALE GENOMIC DNA]</scope>
    <source>
        <strain evidence="8 9">Y2</strain>
    </source>
</reference>
<feature type="transmembrane region" description="Helical" evidence="6">
    <location>
        <begin position="97"/>
        <end position="115"/>
    </location>
</feature>
<dbReference type="PANTHER" id="PTHR23502">
    <property type="entry name" value="MAJOR FACILITATOR SUPERFAMILY"/>
    <property type="match status" value="1"/>
</dbReference>
<feature type="transmembrane region" description="Helical" evidence="6">
    <location>
        <begin position="7"/>
        <end position="30"/>
    </location>
</feature>
<keyword evidence="9" id="KW-1185">Reference proteome</keyword>
<keyword evidence="2" id="KW-0813">Transport</keyword>
<gene>
    <name evidence="8" type="ORF">BGC07_00740</name>
</gene>
<feature type="transmembrane region" description="Helical" evidence="6">
    <location>
        <begin position="136"/>
        <end position="155"/>
    </location>
</feature>
<dbReference type="PANTHER" id="PTHR23502:SF132">
    <property type="entry name" value="POLYAMINE TRANSPORTER 2-RELATED"/>
    <property type="match status" value="1"/>
</dbReference>
<dbReference type="InterPro" id="IPR020846">
    <property type="entry name" value="MFS_dom"/>
</dbReference>
<keyword evidence="5 6" id="KW-0472">Membrane</keyword>
<evidence type="ECO:0000256" key="5">
    <source>
        <dbReference type="ARBA" id="ARBA00023136"/>
    </source>
</evidence>
<dbReference type="SUPFAM" id="SSF103473">
    <property type="entry name" value="MFS general substrate transporter"/>
    <property type="match status" value="1"/>
</dbReference>